<evidence type="ECO:0000256" key="5">
    <source>
        <dbReference type="ARBA" id="ARBA00022801"/>
    </source>
</evidence>
<dbReference type="PROSITE" id="PS00758">
    <property type="entry name" value="ARGE_DAPE_CPG2_1"/>
    <property type="match status" value="1"/>
</dbReference>
<accession>A0A316DCU8</accession>
<dbReference type="AlphaFoldDB" id="A0A316DCU8"/>
<keyword evidence="11" id="KW-1185">Reference proteome</keyword>
<dbReference type="InterPro" id="IPR002933">
    <property type="entry name" value="Peptidase_M20"/>
</dbReference>
<dbReference type="NCBIfam" id="NF005591">
    <property type="entry name" value="PRK07318.1"/>
    <property type="match status" value="1"/>
</dbReference>
<comment type="similarity">
    <text evidence="2">Belongs to the peptidase M20A family.</text>
</comment>
<dbReference type="InterPro" id="IPR010964">
    <property type="entry name" value="M20A_pepV-rel"/>
</dbReference>
<dbReference type="NCBIfam" id="TIGR01887">
    <property type="entry name" value="dipeptidaselike"/>
    <property type="match status" value="1"/>
</dbReference>
<dbReference type="GO" id="GO:0008777">
    <property type="term" value="F:acetylornithine deacetylase activity"/>
    <property type="evidence" value="ECO:0007669"/>
    <property type="project" value="TreeGrafter"/>
</dbReference>
<dbReference type="GO" id="GO:0008270">
    <property type="term" value="F:zinc ion binding"/>
    <property type="evidence" value="ECO:0007669"/>
    <property type="project" value="InterPro"/>
</dbReference>
<reference evidence="10 11" key="1">
    <citation type="submission" date="2018-05" db="EMBL/GenBank/DDBJ databases">
        <title>Genomic Encyclopedia of Type Strains, Phase IV (KMG-IV): sequencing the most valuable type-strain genomes for metagenomic binning, comparative biology and taxonomic classification.</title>
        <authorList>
            <person name="Goeker M."/>
        </authorList>
    </citation>
    <scope>NUCLEOTIDE SEQUENCE [LARGE SCALE GENOMIC DNA]</scope>
    <source>
        <strain evidence="10 11">DSM 18773</strain>
    </source>
</reference>
<dbReference type="OrthoDB" id="9761532at2"/>
<dbReference type="PANTHER" id="PTHR43808:SF31">
    <property type="entry name" value="N-ACETYL-L-CITRULLINE DEACETYLASE"/>
    <property type="match status" value="1"/>
</dbReference>
<evidence type="ECO:0000256" key="8">
    <source>
        <dbReference type="ARBA" id="ARBA00023049"/>
    </source>
</evidence>
<evidence type="ECO:0000256" key="7">
    <source>
        <dbReference type="ARBA" id="ARBA00022997"/>
    </source>
</evidence>
<dbReference type="InterPro" id="IPR036264">
    <property type="entry name" value="Bact_exopeptidase_dim_dom"/>
</dbReference>
<keyword evidence="5" id="KW-0378">Hydrolase</keyword>
<dbReference type="Pfam" id="PF01546">
    <property type="entry name" value="Peptidase_M20"/>
    <property type="match status" value="1"/>
</dbReference>
<dbReference type="Gene3D" id="3.30.70.360">
    <property type="match status" value="2"/>
</dbReference>
<evidence type="ECO:0000256" key="2">
    <source>
        <dbReference type="ARBA" id="ARBA00006247"/>
    </source>
</evidence>
<dbReference type="SUPFAM" id="SSF55031">
    <property type="entry name" value="Bacterial exopeptidase dimerisation domain"/>
    <property type="match status" value="1"/>
</dbReference>
<dbReference type="InterPro" id="IPR001261">
    <property type="entry name" value="ArgE/DapE_CS"/>
</dbReference>
<dbReference type="RefSeq" id="WP_109687745.1">
    <property type="nucleotide sequence ID" value="NZ_QGGL01000005.1"/>
</dbReference>
<protein>
    <submittedName>
        <fullName evidence="10">Succinyl-diaminopimelate desuccinylase</fullName>
    </submittedName>
</protein>
<evidence type="ECO:0000259" key="9">
    <source>
        <dbReference type="Pfam" id="PF07687"/>
    </source>
</evidence>
<organism evidence="10 11">
    <name type="scientific">Tumebacillus permanentifrigoris</name>
    <dbReference type="NCBI Taxonomy" id="378543"/>
    <lineage>
        <taxon>Bacteria</taxon>
        <taxon>Bacillati</taxon>
        <taxon>Bacillota</taxon>
        <taxon>Bacilli</taxon>
        <taxon>Bacillales</taxon>
        <taxon>Alicyclobacillaceae</taxon>
        <taxon>Tumebacillus</taxon>
    </lineage>
</organism>
<dbReference type="Gene3D" id="3.40.630.10">
    <property type="entry name" value="Zn peptidases"/>
    <property type="match status" value="1"/>
</dbReference>
<dbReference type="PANTHER" id="PTHR43808">
    <property type="entry name" value="ACETYLORNITHINE DEACETYLASE"/>
    <property type="match status" value="1"/>
</dbReference>
<dbReference type="SUPFAM" id="SSF53187">
    <property type="entry name" value="Zn-dependent exopeptidases"/>
    <property type="match status" value="1"/>
</dbReference>
<sequence length="460" mass="50013">MFEKWIEQHRDHIIANTQGVLRINSVGGPASSPEQPFGPGCAEALEYVLNLGREMGFTVKNVDGYAGHIEFGEGDDYIAVLGHLDVVPVGTGWTHPAFGAEIHEGKIYARGAIDDKGPTMAALHALQAVKESGVPLSKKVRVILGLDEESNWRCMDHYFAKEPKPIGGFTPDADFPLIYAEKGILCYDVKKGRSVADTATVLVREVTGGNRINMVPDHCAVVLDVKGDLDAVLGKIRDLAESYNVQYEYEAGDDTIKLHIAGVSVHAMAPHHGVNAVVQAARILAELDTAEQDLWKFVSEIDTAGERLGVQMVCGETGPLTCNLGLVHADEKGVKLSFNIRFPVDQTSEALMAIMQEKLAPEGYTVEANEHANMAPHYVPKDSEIVTKLLKVYEAEMGEKAVPITIGGGTYARAIPNAVAFGALFPGQEELAHQRDENWAVDDLIRCTKIYAKAIYELAK</sequence>
<keyword evidence="4" id="KW-0479">Metal-binding</keyword>
<keyword evidence="6" id="KW-0862">Zinc</keyword>
<name>A0A316DCU8_9BACL</name>
<dbReference type="Proteomes" id="UP000245634">
    <property type="component" value="Unassembled WGS sequence"/>
</dbReference>
<dbReference type="GO" id="GO:0006526">
    <property type="term" value="P:L-arginine biosynthetic process"/>
    <property type="evidence" value="ECO:0007669"/>
    <property type="project" value="TreeGrafter"/>
</dbReference>
<evidence type="ECO:0000256" key="1">
    <source>
        <dbReference type="ARBA" id="ARBA00001947"/>
    </source>
</evidence>
<dbReference type="CDD" id="cd03888">
    <property type="entry name" value="M20_PepV"/>
    <property type="match status" value="1"/>
</dbReference>
<dbReference type="GO" id="GO:0008237">
    <property type="term" value="F:metallopeptidase activity"/>
    <property type="evidence" value="ECO:0007669"/>
    <property type="project" value="UniProtKB-KW"/>
</dbReference>
<dbReference type="InterPro" id="IPR011650">
    <property type="entry name" value="Peptidase_M20_dimer"/>
</dbReference>
<dbReference type="GO" id="GO:0016805">
    <property type="term" value="F:dipeptidase activity"/>
    <property type="evidence" value="ECO:0007669"/>
    <property type="project" value="UniProtKB-KW"/>
</dbReference>
<comment type="caution">
    <text evidence="10">The sequence shown here is derived from an EMBL/GenBank/DDBJ whole genome shotgun (WGS) entry which is preliminary data.</text>
</comment>
<dbReference type="PROSITE" id="PS00759">
    <property type="entry name" value="ARGE_DAPE_CPG2_2"/>
    <property type="match status" value="1"/>
</dbReference>
<proteinExistence type="inferred from homology"/>
<dbReference type="Pfam" id="PF07687">
    <property type="entry name" value="M20_dimer"/>
    <property type="match status" value="1"/>
</dbReference>
<dbReference type="InterPro" id="IPR050072">
    <property type="entry name" value="Peptidase_M20A"/>
</dbReference>
<evidence type="ECO:0000256" key="3">
    <source>
        <dbReference type="ARBA" id="ARBA00022670"/>
    </source>
</evidence>
<evidence type="ECO:0000313" key="11">
    <source>
        <dbReference type="Proteomes" id="UP000245634"/>
    </source>
</evidence>
<gene>
    <name evidence="10" type="ORF">C7459_10588</name>
</gene>
<feature type="domain" description="Peptidase M20 dimerisation" evidence="9">
    <location>
        <begin position="255"/>
        <end position="363"/>
    </location>
</feature>
<evidence type="ECO:0000256" key="6">
    <source>
        <dbReference type="ARBA" id="ARBA00022833"/>
    </source>
</evidence>
<evidence type="ECO:0000313" key="10">
    <source>
        <dbReference type="EMBL" id="PWK14333.1"/>
    </source>
</evidence>
<dbReference type="EMBL" id="QGGL01000005">
    <property type="protein sequence ID" value="PWK14333.1"/>
    <property type="molecule type" value="Genomic_DNA"/>
</dbReference>
<keyword evidence="7" id="KW-0224">Dipeptidase</keyword>
<dbReference type="GO" id="GO:0006508">
    <property type="term" value="P:proteolysis"/>
    <property type="evidence" value="ECO:0007669"/>
    <property type="project" value="UniProtKB-KW"/>
</dbReference>
<keyword evidence="8" id="KW-0482">Metalloprotease</keyword>
<comment type="cofactor">
    <cofactor evidence="1">
        <name>Zn(2+)</name>
        <dbReference type="ChEBI" id="CHEBI:29105"/>
    </cofactor>
</comment>
<keyword evidence="3" id="KW-0645">Protease</keyword>
<evidence type="ECO:0000256" key="4">
    <source>
        <dbReference type="ARBA" id="ARBA00022723"/>
    </source>
</evidence>